<comment type="caution">
    <text evidence="8">The sequence shown here is derived from an EMBL/GenBank/DDBJ whole genome shotgun (WGS) entry which is preliminary data.</text>
</comment>
<dbReference type="GO" id="GO:0006412">
    <property type="term" value="P:translation"/>
    <property type="evidence" value="ECO:0007669"/>
    <property type="project" value="UniProtKB-UniRule"/>
</dbReference>
<sequence length="203" mass="22256">MAKFILGRKIGMSRIFLDNGESIGVTVIEVGPCVVTQVRNIEKDGYIAAQIGFEEKKKLNKPQSGHLKELGLFGALKEFRVRNAEILDLKVGDKIDASIFQIGEKVAVSGINKGRGFQGVVKRHQFRGGSRTHGQKHSEREAGSIGSVWPQRVVKGKRMAGRMGGERVTWRGIKIMKVDAENNIIALKGAVPGRKGTLLEIRA</sequence>
<keyword evidence="4 8" id="KW-0689">Ribosomal protein</keyword>
<dbReference type="Pfam" id="PF00297">
    <property type="entry name" value="Ribosomal_L3"/>
    <property type="match status" value="1"/>
</dbReference>
<keyword evidence="3" id="KW-0694">RNA-binding</keyword>
<protein>
    <recommendedName>
        <fullName evidence="6">50S ribosomal protein L3</fullName>
    </recommendedName>
</protein>
<reference evidence="8 9" key="1">
    <citation type="journal article" date="2016" name="Nat. Commun.">
        <title>Thousands of microbial genomes shed light on interconnected biogeochemical processes in an aquifer system.</title>
        <authorList>
            <person name="Anantharaman K."/>
            <person name="Brown C.T."/>
            <person name="Hug L.A."/>
            <person name="Sharon I."/>
            <person name="Castelle C.J."/>
            <person name="Probst A.J."/>
            <person name="Thomas B.C."/>
            <person name="Singh A."/>
            <person name="Wilkins M.J."/>
            <person name="Karaoz U."/>
            <person name="Brodie E.L."/>
            <person name="Williams K.H."/>
            <person name="Hubbard S.S."/>
            <person name="Banfield J.F."/>
        </authorList>
    </citation>
    <scope>NUCLEOTIDE SEQUENCE [LARGE SCALE GENOMIC DNA]</scope>
</reference>
<dbReference type="GO" id="GO:0022625">
    <property type="term" value="C:cytosolic large ribosomal subunit"/>
    <property type="evidence" value="ECO:0007669"/>
    <property type="project" value="TreeGrafter"/>
</dbReference>
<dbReference type="AlphaFoldDB" id="A0A1F5C6D9"/>
<name>A0A1F5C6D9_9BACT</name>
<evidence type="ECO:0000256" key="5">
    <source>
        <dbReference type="ARBA" id="ARBA00023274"/>
    </source>
</evidence>
<dbReference type="InterPro" id="IPR000597">
    <property type="entry name" value="Ribosomal_uL3"/>
</dbReference>
<accession>A0A1F5C6D9</accession>
<comment type="similarity">
    <text evidence="1">Belongs to the universal ribosomal protein uL3 family.</text>
</comment>
<dbReference type="GO" id="GO:0019843">
    <property type="term" value="F:rRNA binding"/>
    <property type="evidence" value="ECO:0007669"/>
    <property type="project" value="UniProtKB-KW"/>
</dbReference>
<keyword evidence="2" id="KW-0699">rRNA-binding</keyword>
<dbReference type="Proteomes" id="UP000177947">
    <property type="component" value="Unassembled WGS sequence"/>
</dbReference>
<evidence type="ECO:0000256" key="3">
    <source>
        <dbReference type="ARBA" id="ARBA00022884"/>
    </source>
</evidence>
<feature type="region of interest" description="Disordered" evidence="7">
    <location>
        <begin position="126"/>
        <end position="147"/>
    </location>
</feature>
<dbReference type="GO" id="GO:0003735">
    <property type="term" value="F:structural constituent of ribosome"/>
    <property type="evidence" value="ECO:0007669"/>
    <property type="project" value="UniProtKB-UniRule"/>
</dbReference>
<organism evidence="8 9">
    <name type="scientific">Candidatus Azambacteria bacterium RIFCSPLOWO2_01_FULL_37_9</name>
    <dbReference type="NCBI Taxonomy" id="1797297"/>
    <lineage>
        <taxon>Bacteria</taxon>
        <taxon>Candidatus Azamiibacteriota</taxon>
    </lineage>
</organism>
<evidence type="ECO:0000313" key="8">
    <source>
        <dbReference type="EMBL" id="OGD38428.1"/>
    </source>
</evidence>
<dbReference type="FunFam" id="2.40.30.10:FF:000004">
    <property type="entry name" value="50S ribosomal protein L3"/>
    <property type="match status" value="1"/>
</dbReference>
<dbReference type="InterPro" id="IPR019927">
    <property type="entry name" value="Ribosomal_uL3_bac/org-type"/>
</dbReference>
<evidence type="ECO:0000256" key="1">
    <source>
        <dbReference type="ARBA" id="ARBA00006540"/>
    </source>
</evidence>
<dbReference type="HAMAP" id="MF_01325_B">
    <property type="entry name" value="Ribosomal_uL3_B"/>
    <property type="match status" value="1"/>
</dbReference>
<dbReference type="EMBL" id="MEYQ01000045">
    <property type="protein sequence ID" value="OGD38428.1"/>
    <property type="molecule type" value="Genomic_DNA"/>
</dbReference>
<evidence type="ECO:0000256" key="6">
    <source>
        <dbReference type="NCBIfam" id="TIGR03625"/>
    </source>
</evidence>
<evidence type="ECO:0000256" key="4">
    <source>
        <dbReference type="ARBA" id="ARBA00022980"/>
    </source>
</evidence>
<evidence type="ECO:0000256" key="7">
    <source>
        <dbReference type="SAM" id="MobiDB-lite"/>
    </source>
</evidence>
<keyword evidence="5" id="KW-0687">Ribonucleoprotein</keyword>
<feature type="non-terminal residue" evidence="8">
    <location>
        <position position="203"/>
    </location>
</feature>
<dbReference type="PANTHER" id="PTHR11229:SF16">
    <property type="entry name" value="LARGE RIBOSOMAL SUBUNIT PROTEIN UL3C"/>
    <property type="match status" value="1"/>
</dbReference>
<dbReference type="PANTHER" id="PTHR11229">
    <property type="entry name" value="50S RIBOSOMAL PROTEIN L3"/>
    <property type="match status" value="1"/>
</dbReference>
<dbReference type="Gene3D" id="2.40.30.10">
    <property type="entry name" value="Translation factors"/>
    <property type="match status" value="1"/>
</dbReference>
<evidence type="ECO:0000256" key="2">
    <source>
        <dbReference type="ARBA" id="ARBA00022730"/>
    </source>
</evidence>
<dbReference type="NCBIfam" id="TIGR03625">
    <property type="entry name" value="L3_bact"/>
    <property type="match status" value="1"/>
</dbReference>
<dbReference type="SUPFAM" id="SSF50447">
    <property type="entry name" value="Translation proteins"/>
    <property type="match status" value="1"/>
</dbReference>
<proteinExistence type="inferred from homology"/>
<dbReference type="InterPro" id="IPR009000">
    <property type="entry name" value="Transl_B-barrel_sf"/>
</dbReference>
<dbReference type="Gene3D" id="3.30.160.810">
    <property type="match status" value="1"/>
</dbReference>
<evidence type="ECO:0000313" key="9">
    <source>
        <dbReference type="Proteomes" id="UP000177947"/>
    </source>
</evidence>
<gene>
    <name evidence="8" type="ORF">A2907_01335</name>
</gene>